<gene>
    <name evidence="3" type="ORF">FNZ56_07335</name>
</gene>
<name>A0A516V5B5_9GAMM</name>
<keyword evidence="1" id="KW-0812">Transmembrane</keyword>
<proteinExistence type="predicted"/>
<feature type="transmembrane region" description="Helical" evidence="1">
    <location>
        <begin position="78"/>
        <end position="95"/>
    </location>
</feature>
<dbReference type="Proteomes" id="UP000315891">
    <property type="component" value="Chromosome"/>
</dbReference>
<dbReference type="EMBL" id="CP041742">
    <property type="protein sequence ID" value="QDQ73697.1"/>
    <property type="molecule type" value="Genomic_DNA"/>
</dbReference>
<evidence type="ECO:0000313" key="4">
    <source>
        <dbReference type="Proteomes" id="UP000315891"/>
    </source>
</evidence>
<evidence type="ECO:0000313" key="3">
    <source>
        <dbReference type="EMBL" id="QDQ73697.1"/>
    </source>
</evidence>
<organism evidence="3 4">
    <name type="scientific">Pseudoluteimonas lycopersici</name>
    <dbReference type="NCBI Taxonomy" id="1324796"/>
    <lineage>
        <taxon>Bacteria</taxon>
        <taxon>Pseudomonadati</taxon>
        <taxon>Pseudomonadota</taxon>
        <taxon>Gammaproteobacteria</taxon>
        <taxon>Lysobacterales</taxon>
        <taxon>Lysobacteraceae</taxon>
        <taxon>Pseudoluteimonas</taxon>
    </lineage>
</organism>
<feature type="transmembrane region" description="Helical" evidence="1">
    <location>
        <begin position="38"/>
        <end position="58"/>
    </location>
</feature>
<sequence>MSHPLHPALVHFPIAGWSLATAADIASLWLGEPAWRFAAISMSAGCVVALATMAAGLWEFAKLRDGNPALPTANRHMLFALAAFCAYAASLLLRYDQHALHAPAMPALAASIVGFGLLGVTGWLGGQLVYKHGVGVSRERDSSQ</sequence>
<dbReference type="Pfam" id="PF09990">
    <property type="entry name" value="DUF2231"/>
    <property type="match status" value="1"/>
</dbReference>
<dbReference type="AlphaFoldDB" id="A0A516V5B5"/>
<dbReference type="RefSeq" id="WP_143879209.1">
    <property type="nucleotide sequence ID" value="NZ_BAABLZ010000001.1"/>
</dbReference>
<evidence type="ECO:0000259" key="2">
    <source>
        <dbReference type="Pfam" id="PF09990"/>
    </source>
</evidence>
<dbReference type="InterPro" id="IPR019251">
    <property type="entry name" value="DUF2231_TM"/>
</dbReference>
<keyword evidence="1" id="KW-1133">Transmembrane helix</keyword>
<accession>A0A516V5B5</accession>
<dbReference type="OrthoDB" id="2873672at2"/>
<reference evidence="3 4" key="1">
    <citation type="submission" date="2019-07" db="EMBL/GenBank/DDBJ databases">
        <title>Lysobacter weifangensis sp. nov., isolated from bensulfuron-methyl contaminated farmland soil.</title>
        <authorList>
            <person name="Zhao H."/>
        </authorList>
    </citation>
    <scope>NUCLEOTIDE SEQUENCE [LARGE SCALE GENOMIC DNA]</scope>
    <source>
        <strain evidence="3 4">CC-Bw-6</strain>
    </source>
</reference>
<protein>
    <submittedName>
        <fullName evidence="3">DUF2231 domain-containing protein</fullName>
    </submittedName>
</protein>
<keyword evidence="1" id="KW-0472">Membrane</keyword>
<keyword evidence="4" id="KW-1185">Reference proteome</keyword>
<feature type="domain" description="DUF2231" evidence="2">
    <location>
        <begin position="3"/>
        <end position="137"/>
    </location>
</feature>
<evidence type="ECO:0000256" key="1">
    <source>
        <dbReference type="SAM" id="Phobius"/>
    </source>
</evidence>
<feature type="transmembrane region" description="Helical" evidence="1">
    <location>
        <begin position="107"/>
        <end position="130"/>
    </location>
</feature>